<gene>
    <name evidence="2" type="ORF">F5Z01DRAFT_658185</name>
</gene>
<organism evidence="2 3">
    <name type="scientific">Emericellopsis atlantica</name>
    <dbReference type="NCBI Taxonomy" id="2614577"/>
    <lineage>
        <taxon>Eukaryota</taxon>
        <taxon>Fungi</taxon>
        <taxon>Dikarya</taxon>
        <taxon>Ascomycota</taxon>
        <taxon>Pezizomycotina</taxon>
        <taxon>Sordariomycetes</taxon>
        <taxon>Hypocreomycetidae</taxon>
        <taxon>Hypocreales</taxon>
        <taxon>Bionectriaceae</taxon>
        <taxon>Emericellopsis</taxon>
    </lineage>
</organism>
<reference evidence="2" key="1">
    <citation type="journal article" date="2021" name="IMA Fungus">
        <title>Genomic characterization of three marine fungi, including Emericellopsis atlantica sp. nov. with signatures of a generalist lifestyle and marine biomass degradation.</title>
        <authorList>
            <person name="Hagestad O.C."/>
            <person name="Hou L."/>
            <person name="Andersen J.H."/>
            <person name="Hansen E.H."/>
            <person name="Altermark B."/>
            <person name="Li C."/>
            <person name="Kuhnert E."/>
            <person name="Cox R.J."/>
            <person name="Crous P.W."/>
            <person name="Spatafora J.W."/>
            <person name="Lail K."/>
            <person name="Amirebrahimi M."/>
            <person name="Lipzen A."/>
            <person name="Pangilinan J."/>
            <person name="Andreopoulos W."/>
            <person name="Hayes R.D."/>
            <person name="Ng V."/>
            <person name="Grigoriev I.V."/>
            <person name="Jackson S.A."/>
            <person name="Sutton T.D.S."/>
            <person name="Dobson A.D.W."/>
            <person name="Rama T."/>
        </authorList>
    </citation>
    <scope>NUCLEOTIDE SEQUENCE</scope>
    <source>
        <strain evidence="2">TS7</strain>
    </source>
</reference>
<proteinExistence type="predicted"/>
<keyword evidence="1" id="KW-0732">Signal</keyword>
<evidence type="ECO:0000313" key="3">
    <source>
        <dbReference type="Proteomes" id="UP000887229"/>
    </source>
</evidence>
<sequence length="80" mass="8128">MKFDLSLRRLLLLPVASVLHALGHVAQSTLETGAHVADGIADGLAIAARRSGDCVANTARSCARHVASCAAYGADGVAES</sequence>
<comment type="caution">
    <text evidence="2">The sequence shown here is derived from an EMBL/GenBank/DDBJ whole genome shotgun (WGS) entry which is preliminary data.</text>
</comment>
<name>A0A9P7ZJR7_9HYPO</name>
<feature type="signal peptide" evidence="1">
    <location>
        <begin position="1"/>
        <end position="28"/>
    </location>
</feature>
<evidence type="ECO:0000256" key="1">
    <source>
        <dbReference type="SAM" id="SignalP"/>
    </source>
</evidence>
<dbReference type="GeneID" id="70294590"/>
<dbReference type="EMBL" id="MU251258">
    <property type="protein sequence ID" value="KAG9253226.1"/>
    <property type="molecule type" value="Genomic_DNA"/>
</dbReference>
<protein>
    <recommendedName>
        <fullName evidence="4">Secreted protein</fullName>
    </recommendedName>
</protein>
<dbReference type="Proteomes" id="UP000887229">
    <property type="component" value="Unassembled WGS sequence"/>
</dbReference>
<accession>A0A9P7ZJR7</accession>
<evidence type="ECO:0000313" key="2">
    <source>
        <dbReference type="EMBL" id="KAG9253226.1"/>
    </source>
</evidence>
<feature type="chain" id="PRO_5040498882" description="Secreted protein" evidence="1">
    <location>
        <begin position="29"/>
        <end position="80"/>
    </location>
</feature>
<evidence type="ECO:0008006" key="4">
    <source>
        <dbReference type="Google" id="ProtNLM"/>
    </source>
</evidence>
<keyword evidence="3" id="KW-1185">Reference proteome</keyword>
<dbReference type="RefSeq" id="XP_046117150.1">
    <property type="nucleotide sequence ID" value="XM_046263687.1"/>
</dbReference>
<dbReference type="AlphaFoldDB" id="A0A9P7ZJR7"/>